<name>A0AAX4HUW5_9BACT</name>
<dbReference type="EMBL" id="CP139487">
    <property type="protein sequence ID" value="WPU66750.1"/>
    <property type="molecule type" value="Genomic_DNA"/>
</dbReference>
<dbReference type="RefSeq" id="WP_321399272.1">
    <property type="nucleotide sequence ID" value="NZ_CP139487.1"/>
</dbReference>
<keyword evidence="2" id="KW-1185">Reference proteome</keyword>
<evidence type="ECO:0000313" key="2">
    <source>
        <dbReference type="Proteomes" id="UP001324634"/>
    </source>
</evidence>
<proteinExistence type="predicted"/>
<evidence type="ECO:0008006" key="3">
    <source>
        <dbReference type="Google" id="ProtNLM"/>
    </source>
</evidence>
<accession>A0AAX4HUW5</accession>
<protein>
    <recommendedName>
        <fullName evidence="3">PilZ domain-containing protein</fullName>
    </recommendedName>
</protein>
<gene>
    <name evidence="1" type="ORF">SOO65_08320</name>
</gene>
<sequence length="226" mass="25591">MDQTLRPINEKDIPSIIEKAVLFGGKITQSNPNSMVEMAIKRVDVDVYGTMTIKLTEAPPIEKKRPISITFNYRSLFFYLDPTQYVLKDDTIVADLPKGAKAIAIRNDDRYVMPHNTEIKTTIHRIEKRLESCPLEVKIVDVSQNGLGLLISNHGDRALLPNDHIWVKALCDMALKKPIFGRIVYTIIKKYKDNSLDLRVGVSLDEAIPEEVFSELQKKSNLILSA</sequence>
<dbReference type="AlphaFoldDB" id="A0AAX4HUW5"/>
<reference evidence="1 2" key="1">
    <citation type="submission" date="2023-11" db="EMBL/GenBank/DDBJ databases">
        <title>Peredibacter starrii A3.12.</title>
        <authorList>
            <person name="Mitchell R.J."/>
        </authorList>
    </citation>
    <scope>NUCLEOTIDE SEQUENCE [LARGE SCALE GENOMIC DNA]</scope>
    <source>
        <strain evidence="1 2">A3.12</strain>
    </source>
</reference>
<evidence type="ECO:0000313" key="1">
    <source>
        <dbReference type="EMBL" id="WPU66750.1"/>
    </source>
</evidence>
<dbReference type="Proteomes" id="UP001324634">
    <property type="component" value="Chromosome"/>
</dbReference>
<dbReference type="KEGG" id="psti:SOO65_08320"/>
<organism evidence="1 2">
    <name type="scientific">Peredibacter starrii</name>
    <dbReference type="NCBI Taxonomy" id="28202"/>
    <lineage>
        <taxon>Bacteria</taxon>
        <taxon>Pseudomonadati</taxon>
        <taxon>Bdellovibrionota</taxon>
        <taxon>Bacteriovoracia</taxon>
        <taxon>Bacteriovoracales</taxon>
        <taxon>Bacteriovoracaceae</taxon>
        <taxon>Peredibacter</taxon>
    </lineage>
</organism>